<keyword evidence="1" id="KW-0175">Coiled coil</keyword>
<protein>
    <submittedName>
        <fullName evidence="3">Uncharacterized protein</fullName>
    </submittedName>
</protein>
<feature type="region of interest" description="Disordered" evidence="2">
    <location>
        <begin position="713"/>
        <end position="734"/>
    </location>
</feature>
<name>A0AAW1PQ74_9CHLO</name>
<dbReference type="Proteomes" id="UP001489004">
    <property type="component" value="Unassembled WGS sequence"/>
</dbReference>
<evidence type="ECO:0000256" key="2">
    <source>
        <dbReference type="SAM" id="MobiDB-lite"/>
    </source>
</evidence>
<gene>
    <name evidence="3" type="ORF">WJX72_010467</name>
</gene>
<sequence length="734" mass="83476">MSITPGGRERELQALLKQKDAELEERGKLLYKTKVAIEQLQQELAASRREEETIKEEARKAYEDQAAQLRAVQQQLHLTEDELTVRNQELSRYAADSQATQGRLTELEEELETAKEEAAQHTALLQAKLREQERTNEAQAEDIDGQQTQLTSLEALLREKASLLAESQDRLEQVQQEREDSDRLVRELMQKSKRVQDEKQSAEDSLRAAQDTIEQQEKQLAAAHAAALAAQKERTALERDWNRRYQRLETDGAKRLQDAEQMWPKRLEDRERQLAGEREELERVLKKRADEAEAACQRRLEEMRQVLEKKLEGAEWKAASEKSLVERQWSAKLEETEKCWAEEKAVAEQTWAAAKADAEQQWRQTLQDLQQHWTQERAEMEHVSQERVAAAERGQDALRHDLDSKVSAITARLLLMVRKEAKREKKRGELMRQMEEVRVRGEEEHGKRVELEMALREAAAIFKRELFDKNEELASLQAELSLQAPHMVEVGASGPDWPARTVWQSHGGSQGAGGTRQMRDWQSQSLDNVTRDLHSRQGTALLRDSLAGQPSSPYGHMASASPASPHIRASTGRMHSQLPPFVPAHLNGLTPVSVRASTGLLFQTPLSPSAKHHADVERELRSLRKEREEFQKQILTQEQLRNSLLSRIQQTMEGHSSSKRLTRSASASRTRRKAGTSQAAIGSKTSFSQRGHDSLPPDLQTWNEELSLRLGEAMKKLEPSMSHGHEALSAGEDS</sequence>
<feature type="region of interest" description="Disordered" evidence="2">
    <location>
        <begin position="545"/>
        <end position="579"/>
    </location>
</feature>
<feature type="compositionally biased region" description="Basic and acidic residues" evidence="2">
    <location>
        <begin position="713"/>
        <end position="726"/>
    </location>
</feature>
<keyword evidence="4" id="KW-1185">Reference proteome</keyword>
<comment type="caution">
    <text evidence="3">The sequence shown here is derived from an EMBL/GenBank/DDBJ whole genome shotgun (WGS) entry which is preliminary data.</text>
</comment>
<feature type="coiled-coil region" evidence="1">
    <location>
        <begin position="613"/>
        <end position="640"/>
    </location>
</feature>
<accession>A0AAW1PQ74</accession>
<evidence type="ECO:0000313" key="3">
    <source>
        <dbReference type="EMBL" id="KAK9815831.1"/>
    </source>
</evidence>
<proteinExistence type="predicted"/>
<feature type="region of interest" description="Disordered" evidence="2">
    <location>
        <begin position="649"/>
        <end position="699"/>
    </location>
</feature>
<reference evidence="3 4" key="1">
    <citation type="journal article" date="2024" name="Nat. Commun.">
        <title>Phylogenomics reveals the evolutionary origins of lichenization in chlorophyte algae.</title>
        <authorList>
            <person name="Puginier C."/>
            <person name="Libourel C."/>
            <person name="Otte J."/>
            <person name="Skaloud P."/>
            <person name="Haon M."/>
            <person name="Grisel S."/>
            <person name="Petersen M."/>
            <person name="Berrin J.G."/>
            <person name="Delaux P.M."/>
            <person name="Dal Grande F."/>
            <person name="Keller J."/>
        </authorList>
    </citation>
    <scope>NUCLEOTIDE SEQUENCE [LARGE SCALE GENOMIC DNA]</scope>
    <source>
        <strain evidence="3 4">SAG 2043</strain>
    </source>
</reference>
<feature type="compositionally biased region" description="Polar residues" evidence="2">
    <location>
        <begin position="678"/>
        <end position="689"/>
    </location>
</feature>
<feature type="coiled-coil region" evidence="1">
    <location>
        <begin position="267"/>
        <end position="317"/>
    </location>
</feature>
<dbReference type="EMBL" id="JALJOR010000006">
    <property type="protein sequence ID" value="KAK9815831.1"/>
    <property type="molecule type" value="Genomic_DNA"/>
</dbReference>
<evidence type="ECO:0000256" key="1">
    <source>
        <dbReference type="SAM" id="Coils"/>
    </source>
</evidence>
<dbReference type="AlphaFoldDB" id="A0AAW1PQ74"/>
<feature type="coiled-coil region" evidence="1">
    <location>
        <begin position="30"/>
        <end position="233"/>
    </location>
</feature>
<evidence type="ECO:0000313" key="4">
    <source>
        <dbReference type="Proteomes" id="UP001489004"/>
    </source>
</evidence>
<organism evidence="3 4">
    <name type="scientific">[Myrmecia] bisecta</name>
    <dbReference type="NCBI Taxonomy" id="41462"/>
    <lineage>
        <taxon>Eukaryota</taxon>
        <taxon>Viridiplantae</taxon>
        <taxon>Chlorophyta</taxon>
        <taxon>core chlorophytes</taxon>
        <taxon>Trebouxiophyceae</taxon>
        <taxon>Trebouxiales</taxon>
        <taxon>Trebouxiaceae</taxon>
        <taxon>Myrmecia</taxon>
    </lineage>
</organism>